<dbReference type="EMBL" id="CP038231">
    <property type="protein sequence ID" value="QDH14144.1"/>
    <property type="molecule type" value="Genomic_DNA"/>
</dbReference>
<keyword evidence="2" id="KW-1185">Reference proteome</keyword>
<accession>A0A4Y6UAB2</accession>
<dbReference type="Proteomes" id="UP000318709">
    <property type="component" value="Chromosome"/>
</dbReference>
<protein>
    <submittedName>
        <fullName evidence="1">Uncharacterized protein</fullName>
    </submittedName>
</protein>
<evidence type="ECO:0000313" key="1">
    <source>
        <dbReference type="EMBL" id="QDH14144.1"/>
    </source>
</evidence>
<dbReference type="AlphaFoldDB" id="A0A4Y6UAB2"/>
<organism evidence="1 2">
    <name type="scientific">Formicincola oecophyllae</name>
    <dbReference type="NCBI Taxonomy" id="2558361"/>
    <lineage>
        <taxon>Bacteria</taxon>
        <taxon>Pseudomonadati</taxon>
        <taxon>Pseudomonadota</taxon>
        <taxon>Alphaproteobacteria</taxon>
        <taxon>Acetobacterales</taxon>
        <taxon>Acetobacteraceae</taxon>
        <taxon>Formicincola</taxon>
    </lineage>
</organism>
<dbReference type="KEGG" id="swf:E3E12_08030"/>
<gene>
    <name evidence="1" type="ORF">E3E12_08030</name>
</gene>
<dbReference type="RefSeq" id="WP_141443848.1">
    <property type="nucleotide sequence ID" value="NZ_CP038231.1"/>
</dbReference>
<name>A0A4Y6UAB2_9PROT</name>
<reference evidence="1 2" key="1">
    <citation type="submission" date="2019-03" db="EMBL/GenBank/DDBJ databases">
        <title>The complete genome sequence of Swingsia_sp. F3b2 LMG30590(T).</title>
        <authorList>
            <person name="Chua K.-O."/>
            <person name="Chan K.-G."/>
            <person name="See-Too W.-S."/>
        </authorList>
    </citation>
    <scope>NUCLEOTIDE SEQUENCE [LARGE SCALE GENOMIC DNA]</scope>
    <source>
        <strain evidence="1 2">F3b2</strain>
    </source>
</reference>
<evidence type="ECO:0000313" key="2">
    <source>
        <dbReference type="Proteomes" id="UP000318709"/>
    </source>
</evidence>
<proteinExistence type="predicted"/>
<sequence length="98" mass="10368">MTTSHRFAPLLLWLQEPTTQIALGLIVGALVGDWRGALDADTASALVAGALPLLLRSQPQETPDQAQQRAALLQLLVQAAPATMAALHRDGPSKLPLK</sequence>